<comment type="caution">
    <text evidence="6">The sequence shown here is derived from an EMBL/GenBank/DDBJ whole genome shotgun (WGS) entry which is preliminary data.</text>
</comment>
<dbReference type="RefSeq" id="WP_200967206.1">
    <property type="nucleotide sequence ID" value="NZ_BMAQ01000031.1"/>
</dbReference>
<name>A0A916QDZ3_9BACL</name>
<sequence length="220" mass="24078">MTARGGDVVTSDNIYRKLLEIKHSGKKIAASMGSIAASGGYYIASAAEEIFANPSTVTGSIGVIISFTNYQGLGEKLGISSIHITSGENKVLSDPWSDFTEHAEEIYRDIVEDSFEQFVQVVMEGRNMSKEKVLNLADGRVFSGKKAKSLGLIDQFGSLEDAVDYLKNELKIPDIKVIRYARKTSLLDGITNAQPVLDQPLTNLIEELIAAPPKVMYLMR</sequence>
<dbReference type="InterPro" id="IPR002142">
    <property type="entry name" value="Peptidase_S49"/>
</dbReference>
<dbReference type="GO" id="GO:0008236">
    <property type="term" value="F:serine-type peptidase activity"/>
    <property type="evidence" value="ECO:0007669"/>
    <property type="project" value="UniProtKB-KW"/>
</dbReference>
<dbReference type="PANTHER" id="PTHR42987">
    <property type="entry name" value="PEPTIDASE S49"/>
    <property type="match status" value="1"/>
</dbReference>
<reference evidence="6" key="2">
    <citation type="journal article" date="2021" name="Data Brief">
        <title>Draft genome sequence data of the facultative, thermophilic, xylanolytic bacterium Paenibacillus sp. strain DA-C8.</title>
        <authorList>
            <person name="Chhe C."/>
            <person name="Uke A."/>
            <person name="Baramee S."/>
            <person name="Ungkulpasvich U."/>
            <person name="Tachaapaikoon C."/>
            <person name="Pason P."/>
            <person name="Waeonukul R."/>
            <person name="Ratanakhanokchai K."/>
            <person name="Kosugi A."/>
        </authorList>
    </citation>
    <scope>NUCLEOTIDE SEQUENCE</scope>
    <source>
        <strain evidence="6">DA-C8</strain>
    </source>
</reference>
<dbReference type="Gene3D" id="3.90.226.10">
    <property type="entry name" value="2-enoyl-CoA Hydratase, Chain A, domain 1"/>
    <property type="match status" value="1"/>
</dbReference>
<evidence type="ECO:0000256" key="2">
    <source>
        <dbReference type="ARBA" id="ARBA00022670"/>
    </source>
</evidence>
<accession>A0A916QDZ3</accession>
<dbReference type="AlphaFoldDB" id="A0A916QDZ3"/>
<dbReference type="Gene3D" id="6.20.330.10">
    <property type="match status" value="1"/>
</dbReference>
<evidence type="ECO:0000313" key="6">
    <source>
        <dbReference type="EMBL" id="GFR38995.1"/>
    </source>
</evidence>
<dbReference type="NCBIfam" id="TIGR00706">
    <property type="entry name" value="SppA_dom"/>
    <property type="match status" value="1"/>
</dbReference>
<dbReference type="CDD" id="cd07023">
    <property type="entry name" value="S49_Sppa_N_C"/>
    <property type="match status" value="1"/>
</dbReference>
<evidence type="ECO:0000313" key="7">
    <source>
        <dbReference type="Proteomes" id="UP000654993"/>
    </source>
</evidence>
<organism evidence="6 7">
    <name type="scientific">Insulibacter thermoxylanivorax</name>
    <dbReference type="NCBI Taxonomy" id="2749268"/>
    <lineage>
        <taxon>Bacteria</taxon>
        <taxon>Bacillati</taxon>
        <taxon>Bacillota</taxon>
        <taxon>Bacilli</taxon>
        <taxon>Bacillales</taxon>
        <taxon>Paenibacillaceae</taxon>
        <taxon>Insulibacter</taxon>
    </lineage>
</organism>
<dbReference type="InterPro" id="IPR004635">
    <property type="entry name" value="Pept_S49_SppA"/>
</dbReference>
<dbReference type="GO" id="GO:0006508">
    <property type="term" value="P:proteolysis"/>
    <property type="evidence" value="ECO:0007669"/>
    <property type="project" value="UniProtKB-KW"/>
</dbReference>
<protein>
    <recommendedName>
        <fullName evidence="5">Peptidase S49 domain-containing protein</fullName>
    </recommendedName>
</protein>
<reference evidence="6" key="1">
    <citation type="submission" date="2020-08" db="EMBL/GenBank/DDBJ databases">
        <authorList>
            <person name="Uke A."/>
            <person name="Chhe C."/>
            <person name="Baramee S."/>
            <person name="Kosugi A."/>
        </authorList>
    </citation>
    <scope>NUCLEOTIDE SEQUENCE</scope>
    <source>
        <strain evidence="6">DA-C8</strain>
    </source>
</reference>
<keyword evidence="2" id="KW-0645">Protease</keyword>
<evidence type="ECO:0000256" key="4">
    <source>
        <dbReference type="ARBA" id="ARBA00022825"/>
    </source>
</evidence>
<comment type="similarity">
    <text evidence="1">Belongs to the peptidase S49 family.</text>
</comment>
<gene>
    <name evidence="6" type="ORF">PRECH8_22910</name>
</gene>
<dbReference type="Proteomes" id="UP000654993">
    <property type="component" value="Unassembled WGS sequence"/>
</dbReference>
<keyword evidence="7" id="KW-1185">Reference proteome</keyword>
<dbReference type="EMBL" id="BMAQ01000031">
    <property type="protein sequence ID" value="GFR38995.1"/>
    <property type="molecule type" value="Genomic_DNA"/>
</dbReference>
<dbReference type="PANTHER" id="PTHR42987:SF7">
    <property type="entry name" value="SIGNAL PEPTIDE PEPTIDASE SPPA-RELATED"/>
    <property type="match status" value="1"/>
</dbReference>
<dbReference type="InterPro" id="IPR047272">
    <property type="entry name" value="S49_SppA_C"/>
</dbReference>
<dbReference type="InterPro" id="IPR029045">
    <property type="entry name" value="ClpP/crotonase-like_dom_sf"/>
</dbReference>
<feature type="domain" description="Peptidase S49" evidence="5">
    <location>
        <begin position="22"/>
        <end position="171"/>
    </location>
</feature>
<dbReference type="SUPFAM" id="SSF52096">
    <property type="entry name" value="ClpP/crotonase"/>
    <property type="match status" value="1"/>
</dbReference>
<evidence type="ECO:0000259" key="5">
    <source>
        <dbReference type="Pfam" id="PF01343"/>
    </source>
</evidence>
<proteinExistence type="inferred from homology"/>
<keyword evidence="4" id="KW-0720">Serine protease</keyword>
<evidence type="ECO:0000256" key="3">
    <source>
        <dbReference type="ARBA" id="ARBA00022801"/>
    </source>
</evidence>
<keyword evidence="3" id="KW-0378">Hydrolase</keyword>
<dbReference type="Pfam" id="PF01343">
    <property type="entry name" value="Peptidase_S49"/>
    <property type="match status" value="1"/>
</dbReference>
<evidence type="ECO:0000256" key="1">
    <source>
        <dbReference type="ARBA" id="ARBA00008683"/>
    </source>
</evidence>